<protein>
    <submittedName>
        <fullName evidence="2">Uncharacterized protein</fullName>
    </submittedName>
</protein>
<dbReference type="EMBL" id="HACM01003537">
    <property type="protein sequence ID" value="CRZ03979.1"/>
    <property type="molecule type" value="Transcribed_RNA"/>
</dbReference>
<name>A0A0H5R6Q8_9EUKA</name>
<feature type="region of interest" description="Disordered" evidence="1">
    <location>
        <begin position="1"/>
        <end position="20"/>
    </location>
</feature>
<accession>A0A0H5R6Q8</accession>
<feature type="non-terminal residue" evidence="2">
    <location>
        <position position="1"/>
    </location>
</feature>
<sequence>AGLIGNQGDVEDDADCRSEGSVSSTTIRYSSIMSCLERFSRDGNNNDPRKLLKPVLVLEKRRRCRGLVNRTSKHGMQTLHLITRPIVEMLTSVENVSRVGDERGVDLMVDVSNDEEGVENGEDATICDIKDA</sequence>
<organism evidence="2">
    <name type="scientific">Spongospora subterranea</name>
    <dbReference type="NCBI Taxonomy" id="70186"/>
    <lineage>
        <taxon>Eukaryota</taxon>
        <taxon>Sar</taxon>
        <taxon>Rhizaria</taxon>
        <taxon>Endomyxa</taxon>
        <taxon>Phytomyxea</taxon>
        <taxon>Plasmodiophorida</taxon>
        <taxon>Plasmodiophoridae</taxon>
        <taxon>Spongospora</taxon>
    </lineage>
</organism>
<proteinExistence type="predicted"/>
<dbReference type="AlphaFoldDB" id="A0A0H5R6Q8"/>
<evidence type="ECO:0000313" key="2">
    <source>
        <dbReference type="EMBL" id="CRZ03979.1"/>
    </source>
</evidence>
<reference evidence="2" key="1">
    <citation type="submission" date="2015-04" db="EMBL/GenBank/DDBJ databases">
        <title>The genome sequence of the plant pathogenic Rhizarian Plasmodiophora brassicae reveals insights in its biotrophic life cycle and the origin of chitin synthesis.</title>
        <authorList>
            <person name="Schwelm A."/>
            <person name="Fogelqvist J."/>
            <person name="Knaust A."/>
            <person name="Julke S."/>
            <person name="Lilja T."/>
            <person name="Dhandapani V."/>
            <person name="Bonilla-Rosso G."/>
            <person name="Karlsson M."/>
            <person name="Shevchenko A."/>
            <person name="Choi S.R."/>
            <person name="Kim H.G."/>
            <person name="Park J.Y."/>
            <person name="Lim Y.P."/>
            <person name="Ludwig-Muller J."/>
            <person name="Dixelius C."/>
        </authorList>
    </citation>
    <scope>NUCLEOTIDE SEQUENCE</scope>
    <source>
        <tissue evidence="2">Potato root galls</tissue>
    </source>
</reference>
<evidence type="ECO:0000256" key="1">
    <source>
        <dbReference type="SAM" id="MobiDB-lite"/>
    </source>
</evidence>